<evidence type="ECO:0000256" key="1">
    <source>
        <dbReference type="ARBA" id="ARBA00022450"/>
    </source>
</evidence>
<evidence type="ECO:0000313" key="5">
    <source>
        <dbReference type="Proteomes" id="UP001147752"/>
    </source>
</evidence>
<dbReference type="GO" id="GO:0006633">
    <property type="term" value="P:fatty acid biosynthetic process"/>
    <property type="evidence" value="ECO:0007669"/>
    <property type="project" value="TreeGrafter"/>
</dbReference>
<evidence type="ECO:0000256" key="2">
    <source>
        <dbReference type="ARBA" id="ARBA00022553"/>
    </source>
</evidence>
<organism evidence="4 5">
    <name type="scientific">Penicillium concentricum</name>
    <dbReference type="NCBI Taxonomy" id="293559"/>
    <lineage>
        <taxon>Eukaryota</taxon>
        <taxon>Fungi</taxon>
        <taxon>Dikarya</taxon>
        <taxon>Ascomycota</taxon>
        <taxon>Pezizomycotina</taxon>
        <taxon>Eurotiomycetes</taxon>
        <taxon>Eurotiomycetidae</taxon>
        <taxon>Eurotiales</taxon>
        <taxon>Aspergillaceae</taxon>
        <taxon>Penicillium</taxon>
    </lineage>
</organism>
<dbReference type="EMBL" id="JAPZBT010000001">
    <property type="protein sequence ID" value="KAJ5385629.1"/>
    <property type="molecule type" value="Genomic_DNA"/>
</dbReference>
<dbReference type="InterPro" id="IPR050091">
    <property type="entry name" value="PKS_NRPS_Biosynth_Enz"/>
</dbReference>
<evidence type="ECO:0000259" key="3">
    <source>
        <dbReference type="PROSITE" id="PS52004"/>
    </source>
</evidence>
<keyword evidence="4" id="KW-0378">Hydrolase</keyword>
<keyword evidence="4" id="KW-0808">Transferase</keyword>
<reference evidence="4" key="1">
    <citation type="submission" date="2022-12" db="EMBL/GenBank/DDBJ databases">
        <authorList>
            <person name="Petersen C."/>
        </authorList>
    </citation>
    <scope>NUCLEOTIDE SEQUENCE</scope>
    <source>
        <strain evidence="4">IBT 3081</strain>
    </source>
</reference>
<dbReference type="CDD" id="cd00833">
    <property type="entry name" value="PKS"/>
    <property type="match status" value="1"/>
</dbReference>
<dbReference type="GO" id="GO:0044550">
    <property type="term" value="P:secondary metabolite biosynthetic process"/>
    <property type="evidence" value="ECO:0007669"/>
    <property type="project" value="TreeGrafter"/>
</dbReference>
<dbReference type="Proteomes" id="UP001147752">
    <property type="component" value="Unassembled WGS sequence"/>
</dbReference>
<dbReference type="GO" id="GO:0004312">
    <property type="term" value="F:fatty acid synthase activity"/>
    <property type="evidence" value="ECO:0007669"/>
    <property type="project" value="TreeGrafter"/>
</dbReference>
<keyword evidence="5" id="KW-1185">Reference proteome</keyword>
<name>A0A9W9VM35_9EURO</name>
<sequence length="198" mass="21993">MYHAITNAGLTIGNVASNDVSVFIGISPSILSNRISWFFDFKGISITIDTACWSSLVAFHLAYQDLRLGNSNIAIISGVNLIDDPDMMYRMSHVGFLSPDSICYSLNHRANRYARGEGVGTLILKSVSDAIRDGDIIRAVHIGSWLHTPRTAYTQCLCQVIAENRKKLDISRLTVRGHRLVISSRLARWGTFRSHGKI</sequence>
<dbReference type="RefSeq" id="XP_056585405.1">
    <property type="nucleotide sequence ID" value="XM_056721270.1"/>
</dbReference>
<dbReference type="PROSITE" id="PS52004">
    <property type="entry name" value="KS3_2"/>
    <property type="match status" value="1"/>
</dbReference>
<dbReference type="OrthoDB" id="329835at2759"/>
<dbReference type="InterPro" id="IPR014030">
    <property type="entry name" value="Ketoacyl_synth_N"/>
</dbReference>
<proteinExistence type="predicted"/>
<reference evidence="4" key="2">
    <citation type="journal article" date="2023" name="IMA Fungus">
        <title>Comparative genomic study of the Penicillium genus elucidates a diverse pangenome and 15 lateral gene transfer events.</title>
        <authorList>
            <person name="Petersen C."/>
            <person name="Sorensen T."/>
            <person name="Nielsen M.R."/>
            <person name="Sondergaard T.E."/>
            <person name="Sorensen J.L."/>
            <person name="Fitzpatrick D.A."/>
            <person name="Frisvad J.C."/>
            <person name="Nielsen K.L."/>
        </authorList>
    </citation>
    <scope>NUCLEOTIDE SEQUENCE</scope>
    <source>
        <strain evidence="4">IBT 3081</strain>
    </source>
</reference>
<dbReference type="GeneID" id="81460453"/>
<keyword evidence="2" id="KW-0597">Phosphoprotein</keyword>
<dbReference type="Pfam" id="PF00109">
    <property type="entry name" value="ketoacyl-synt"/>
    <property type="match status" value="1"/>
</dbReference>
<accession>A0A9W9VM35</accession>
<evidence type="ECO:0000313" key="4">
    <source>
        <dbReference type="EMBL" id="KAJ5385629.1"/>
    </source>
</evidence>
<comment type="caution">
    <text evidence="4">The sequence shown here is derived from an EMBL/GenBank/DDBJ whole genome shotgun (WGS) entry which is preliminary data.</text>
</comment>
<dbReference type="AlphaFoldDB" id="A0A9W9VM35"/>
<dbReference type="GO" id="GO:0016787">
    <property type="term" value="F:hydrolase activity"/>
    <property type="evidence" value="ECO:0007669"/>
    <property type="project" value="UniProtKB-KW"/>
</dbReference>
<dbReference type="Gene3D" id="3.40.47.10">
    <property type="match status" value="1"/>
</dbReference>
<dbReference type="SMART" id="SM00825">
    <property type="entry name" value="PKS_KS"/>
    <property type="match status" value="1"/>
</dbReference>
<dbReference type="PANTHER" id="PTHR43775:SF29">
    <property type="entry name" value="ASPERFURANONE POLYKETIDE SYNTHASE AFOG-RELATED"/>
    <property type="match status" value="1"/>
</dbReference>
<protein>
    <submittedName>
        <fullName evidence="4">Acyl transferase/acyl hydrolase/lysophospholipase</fullName>
    </submittedName>
</protein>
<dbReference type="SUPFAM" id="SSF53901">
    <property type="entry name" value="Thiolase-like"/>
    <property type="match status" value="1"/>
</dbReference>
<dbReference type="PANTHER" id="PTHR43775">
    <property type="entry name" value="FATTY ACID SYNTHASE"/>
    <property type="match status" value="1"/>
</dbReference>
<keyword evidence="1" id="KW-0596">Phosphopantetheine</keyword>
<feature type="domain" description="Ketosynthase family 3 (KS3)" evidence="3">
    <location>
        <begin position="1"/>
        <end position="198"/>
    </location>
</feature>
<dbReference type="InterPro" id="IPR016039">
    <property type="entry name" value="Thiolase-like"/>
</dbReference>
<gene>
    <name evidence="4" type="ORF">N7517_003540</name>
</gene>
<dbReference type="InterPro" id="IPR020841">
    <property type="entry name" value="PKS_Beta-ketoAc_synthase_dom"/>
</dbReference>